<keyword evidence="1" id="KW-0472">Membrane</keyword>
<dbReference type="RefSeq" id="XP_009065755.1">
    <property type="nucleotide sequence ID" value="XM_009067507.1"/>
</dbReference>
<accession>V3ZH58</accession>
<dbReference type="OrthoDB" id="6122603at2759"/>
<keyword evidence="1" id="KW-0812">Transmembrane</keyword>
<keyword evidence="1" id="KW-1133">Transmembrane helix</keyword>
<proteinExistence type="predicted"/>
<dbReference type="GeneID" id="20250182"/>
<keyword evidence="3" id="KW-1185">Reference proteome</keyword>
<dbReference type="HOGENOM" id="CLU_781402_0_0_1"/>
<evidence type="ECO:0000313" key="3">
    <source>
        <dbReference type="Proteomes" id="UP000030746"/>
    </source>
</evidence>
<protein>
    <submittedName>
        <fullName evidence="2">Uncharacterized protein</fullName>
    </submittedName>
</protein>
<dbReference type="AlphaFoldDB" id="V3ZH58"/>
<organism evidence="2 3">
    <name type="scientific">Lottia gigantea</name>
    <name type="common">Giant owl limpet</name>
    <dbReference type="NCBI Taxonomy" id="225164"/>
    <lineage>
        <taxon>Eukaryota</taxon>
        <taxon>Metazoa</taxon>
        <taxon>Spiralia</taxon>
        <taxon>Lophotrochozoa</taxon>
        <taxon>Mollusca</taxon>
        <taxon>Gastropoda</taxon>
        <taxon>Patellogastropoda</taxon>
        <taxon>Lottioidea</taxon>
        <taxon>Lottiidae</taxon>
        <taxon>Lottia</taxon>
    </lineage>
</organism>
<dbReference type="EMBL" id="KB203660">
    <property type="protein sequence ID" value="ESO83497.1"/>
    <property type="molecule type" value="Genomic_DNA"/>
</dbReference>
<sequence length="355" mass="40241">MGMNSLVNCTNNGMVCSQHLLQQLCVRFKPPDFPIWIHDVDKQQLLGKCPSWKTYSALCLGISESTTTDFHDANITDVTTDDYNVNVTDIDVTTSPSPVYDITTQSPSTQSLLPDITSTLEYDLNNGVSNLTEFNSTTQSLMNFNHSFLQEAINEDPKLKSYFGWIIPGITLILVLIIIIATIIIYKWYNKYSVKYSLESNIDYDNLHQKTKKKEKWKEKQSPELLDVEKCVMFVPSNSEIFISDSHTLGDKPIFSESTNNQIVDLQTQSFGEDPLYVLPNAYTEVKESNFIDDFEQDFSLPPLSLATTGLKGTLETGFINPAYEGTESIGDSSVPRKKKKRRFSFLKILRKTKK</sequence>
<name>V3ZH58_LOTGI</name>
<evidence type="ECO:0000313" key="2">
    <source>
        <dbReference type="EMBL" id="ESO83497.1"/>
    </source>
</evidence>
<feature type="transmembrane region" description="Helical" evidence="1">
    <location>
        <begin position="162"/>
        <end position="186"/>
    </location>
</feature>
<gene>
    <name evidence="2" type="ORF">LOTGIDRAFT_236532</name>
</gene>
<evidence type="ECO:0000256" key="1">
    <source>
        <dbReference type="SAM" id="Phobius"/>
    </source>
</evidence>
<dbReference type="Proteomes" id="UP000030746">
    <property type="component" value="Unassembled WGS sequence"/>
</dbReference>
<reference evidence="2 3" key="1">
    <citation type="journal article" date="2013" name="Nature">
        <title>Insights into bilaterian evolution from three spiralian genomes.</title>
        <authorList>
            <person name="Simakov O."/>
            <person name="Marletaz F."/>
            <person name="Cho S.J."/>
            <person name="Edsinger-Gonzales E."/>
            <person name="Havlak P."/>
            <person name="Hellsten U."/>
            <person name="Kuo D.H."/>
            <person name="Larsson T."/>
            <person name="Lv J."/>
            <person name="Arendt D."/>
            <person name="Savage R."/>
            <person name="Osoegawa K."/>
            <person name="de Jong P."/>
            <person name="Grimwood J."/>
            <person name="Chapman J.A."/>
            <person name="Shapiro H."/>
            <person name="Aerts A."/>
            <person name="Otillar R.P."/>
            <person name="Terry A.Y."/>
            <person name="Boore J.L."/>
            <person name="Grigoriev I.V."/>
            <person name="Lindberg D.R."/>
            <person name="Seaver E.C."/>
            <person name="Weisblat D.A."/>
            <person name="Putnam N.H."/>
            <person name="Rokhsar D.S."/>
        </authorList>
    </citation>
    <scope>NUCLEOTIDE SEQUENCE [LARGE SCALE GENOMIC DNA]</scope>
</reference>
<dbReference type="KEGG" id="lgi:LOTGIDRAFT_236532"/>
<dbReference type="CTD" id="20250182"/>